<reference evidence="1" key="1">
    <citation type="submission" date="2020-11" db="EMBL/GenBank/DDBJ databases">
        <authorList>
            <person name="Whitehead M."/>
        </authorList>
    </citation>
    <scope>NUCLEOTIDE SEQUENCE</scope>
    <source>
        <strain evidence="1">EGII</strain>
    </source>
</reference>
<dbReference type="AlphaFoldDB" id="A0A811VDJ4"/>
<sequence length="121" mass="14105">MESDLSPTASVGRRLSPCVCINCNIYCVNTLVAQRQCFYVYFSHSAQYLHTNIPKYMYVCKYKCRSVNIFFVITYLCTFRVEKYGHTRIYINGKKKTVKRFQIQDTNDTESPQVTSSAVHM</sequence>
<organism evidence="1 2">
    <name type="scientific">Ceratitis capitata</name>
    <name type="common">Mediterranean fruit fly</name>
    <name type="synonym">Tephritis capitata</name>
    <dbReference type="NCBI Taxonomy" id="7213"/>
    <lineage>
        <taxon>Eukaryota</taxon>
        <taxon>Metazoa</taxon>
        <taxon>Ecdysozoa</taxon>
        <taxon>Arthropoda</taxon>
        <taxon>Hexapoda</taxon>
        <taxon>Insecta</taxon>
        <taxon>Pterygota</taxon>
        <taxon>Neoptera</taxon>
        <taxon>Endopterygota</taxon>
        <taxon>Diptera</taxon>
        <taxon>Brachycera</taxon>
        <taxon>Muscomorpha</taxon>
        <taxon>Tephritoidea</taxon>
        <taxon>Tephritidae</taxon>
        <taxon>Ceratitis</taxon>
        <taxon>Ceratitis</taxon>
    </lineage>
</organism>
<protein>
    <submittedName>
        <fullName evidence="1">(Mediterranean fruit fly) hypothetical protein</fullName>
    </submittedName>
</protein>
<proteinExistence type="predicted"/>
<accession>A0A811VDJ4</accession>
<name>A0A811VDJ4_CERCA</name>
<comment type="caution">
    <text evidence="1">The sequence shown here is derived from an EMBL/GenBank/DDBJ whole genome shotgun (WGS) entry which is preliminary data.</text>
</comment>
<gene>
    <name evidence="1" type="ORF">CCAP1982_LOCUS20367</name>
</gene>
<dbReference type="EMBL" id="CAJHJT010000056">
    <property type="protein sequence ID" value="CAD7012272.1"/>
    <property type="molecule type" value="Genomic_DNA"/>
</dbReference>
<evidence type="ECO:0000313" key="1">
    <source>
        <dbReference type="EMBL" id="CAD7012272.1"/>
    </source>
</evidence>
<dbReference type="Proteomes" id="UP000606786">
    <property type="component" value="Unassembled WGS sequence"/>
</dbReference>
<keyword evidence="2" id="KW-1185">Reference proteome</keyword>
<evidence type="ECO:0000313" key="2">
    <source>
        <dbReference type="Proteomes" id="UP000606786"/>
    </source>
</evidence>